<dbReference type="GO" id="GO:0005524">
    <property type="term" value="F:ATP binding"/>
    <property type="evidence" value="ECO:0007669"/>
    <property type="project" value="UniProtKB-KW"/>
</dbReference>
<dbReference type="PANTHER" id="PTHR10492:SF90">
    <property type="entry name" value="ATP-DEPENDENT DNA HELICASE"/>
    <property type="match status" value="1"/>
</dbReference>
<comment type="similarity">
    <text evidence="1">Belongs to the helicase family.</text>
</comment>
<dbReference type="GO" id="GO:0016787">
    <property type="term" value="F:hydrolase activity"/>
    <property type="evidence" value="ECO:0007669"/>
    <property type="project" value="UniProtKB-KW"/>
</dbReference>
<reference evidence="3 4" key="1">
    <citation type="submission" date="2024-04" db="EMBL/GenBank/DDBJ databases">
        <authorList>
            <person name="Fracassetti M."/>
        </authorList>
    </citation>
    <scope>NUCLEOTIDE SEQUENCE [LARGE SCALE GENOMIC DNA]</scope>
</reference>
<comment type="cofactor">
    <cofactor evidence="1">
        <name>Mg(2+)</name>
        <dbReference type="ChEBI" id="CHEBI:18420"/>
    </cofactor>
</comment>
<name>A0AAV2G9G7_9ROSI</name>
<accession>A0AAV2G9G7</accession>
<dbReference type="AlphaFoldDB" id="A0AAV2G9G7"/>
<keyword evidence="1" id="KW-0547">Nucleotide-binding</keyword>
<keyword evidence="1" id="KW-0227">DNA damage</keyword>
<dbReference type="Proteomes" id="UP001497516">
    <property type="component" value="Chromosome 8"/>
</dbReference>
<dbReference type="SUPFAM" id="SSF52540">
    <property type="entry name" value="P-loop containing nucleoside triphosphate hydrolases"/>
    <property type="match status" value="1"/>
</dbReference>
<keyword evidence="1" id="KW-0378">Hydrolase</keyword>
<evidence type="ECO:0000313" key="4">
    <source>
        <dbReference type="Proteomes" id="UP001497516"/>
    </source>
</evidence>
<keyword evidence="1" id="KW-0067">ATP-binding</keyword>
<dbReference type="GO" id="GO:0006281">
    <property type="term" value="P:DNA repair"/>
    <property type="evidence" value="ECO:0007669"/>
    <property type="project" value="UniProtKB-KW"/>
</dbReference>
<dbReference type="InterPro" id="IPR027417">
    <property type="entry name" value="P-loop_NTPase"/>
</dbReference>
<dbReference type="PANTHER" id="PTHR10492">
    <property type="match status" value="1"/>
</dbReference>
<dbReference type="GO" id="GO:0000723">
    <property type="term" value="P:telomere maintenance"/>
    <property type="evidence" value="ECO:0007669"/>
    <property type="project" value="InterPro"/>
</dbReference>
<evidence type="ECO:0000313" key="3">
    <source>
        <dbReference type="EMBL" id="CAL1406483.1"/>
    </source>
</evidence>
<dbReference type="EC" id="5.6.2.3" evidence="1"/>
<keyword evidence="1" id="KW-0234">DNA repair</keyword>
<keyword evidence="4" id="KW-1185">Reference proteome</keyword>
<proteinExistence type="inferred from homology"/>
<dbReference type="EMBL" id="OZ034821">
    <property type="protein sequence ID" value="CAL1406483.1"/>
    <property type="molecule type" value="Genomic_DNA"/>
</dbReference>
<evidence type="ECO:0000256" key="1">
    <source>
        <dbReference type="RuleBase" id="RU363044"/>
    </source>
</evidence>
<dbReference type="GO" id="GO:0006310">
    <property type="term" value="P:DNA recombination"/>
    <property type="evidence" value="ECO:0007669"/>
    <property type="project" value="UniProtKB-KW"/>
</dbReference>
<dbReference type="GO" id="GO:0043139">
    <property type="term" value="F:5'-3' DNA helicase activity"/>
    <property type="evidence" value="ECO:0007669"/>
    <property type="project" value="UniProtKB-EC"/>
</dbReference>
<keyword evidence="1" id="KW-0347">Helicase</keyword>
<dbReference type="InterPro" id="IPR010285">
    <property type="entry name" value="DNA_helicase_pif1-like_DEAD"/>
</dbReference>
<dbReference type="Gene3D" id="3.40.50.300">
    <property type="entry name" value="P-loop containing nucleotide triphosphate hydrolases"/>
    <property type="match status" value="1"/>
</dbReference>
<protein>
    <recommendedName>
        <fullName evidence="1">ATP-dependent DNA helicase</fullName>
        <ecNumber evidence="1">5.6.2.3</ecNumber>
    </recommendedName>
</protein>
<dbReference type="Pfam" id="PF05970">
    <property type="entry name" value="PIF1"/>
    <property type="match status" value="1"/>
</dbReference>
<comment type="catalytic activity">
    <reaction evidence="1">
        <text>ATP + H2O = ADP + phosphate + H(+)</text>
        <dbReference type="Rhea" id="RHEA:13065"/>
        <dbReference type="ChEBI" id="CHEBI:15377"/>
        <dbReference type="ChEBI" id="CHEBI:15378"/>
        <dbReference type="ChEBI" id="CHEBI:30616"/>
        <dbReference type="ChEBI" id="CHEBI:43474"/>
        <dbReference type="ChEBI" id="CHEBI:456216"/>
        <dbReference type="EC" id="5.6.2.3"/>
    </reaction>
</comment>
<sequence>MASVEEGSGKFFFLYGHGGTGKTYLYNTVIAKLRSQQKIVLVVASSGIAATLLPDGSTGHSRFKIPIDIDSSSACNIKKGTHLA</sequence>
<organism evidence="3 4">
    <name type="scientific">Linum trigynum</name>
    <dbReference type="NCBI Taxonomy" id="586398"/>
    <lineage>
        <taxon>Eukaryota</taxon>
        <taxon>Viridiplantae</taxon>
        <taxon>Streptophyta</taxon>
        <taxon>Embryophyta</taxon>
        <taxon>Tracheophyta</taxon>
        <taxon>Spermatophyta</taxon>
        <taxon>Magnoliopsida</taxon>
        <taxon>eudicotyledons</taxon>
        <taxon>Gunneridae</taxon>
        <taxon>Pentapetalae</taxon>
        <taxon>rosids</taxon>
        <taxon>fabids</taxon>
        <taxon>Malpighiales</taxon>
        <taxon>Linaceae</taxon>
        <taxon>Linum</taxon>
    </lineage>
</organism>
<feature type="domain" description="DNA helicase Pif1-like DEAD-box helicase" evidence="2">
    <location>
        <begin position="3"/>
        <end position="84"/>
    </location>
</feature>
<evidence type="ECO:0000259" key="2">
    <source>
        <dbReference type="Pfam" id="PF05970"/>
    </source>
</evidence>
<gene>
    <name evidence="3" type="ORF">LTRI10_LOCUS46204</name>
</gene>
<keyword evidence="1" id="KW-0233">DNA recombination</keyword>